<dbReference type="SUPFAM" id="SSF53474">
    <property type="entry name" value="alpha/beta-Hydrolases"/>
    <property type="match status" value="1"/>
</dbReference>
<organism evidence="6 7">
    <name type="scientific">Archangium minus</name>
    <dbReference type="NCBI Taxonomy" id="83450"/>
    <lineage>
        <taxon>Bacteria</taxon>
        <taxon>Pseudomonadati</taxon>
        <taxon>Myxococcota</taxon>
        <taxon>Myxococcia</taxon>
        <taxon>Myxococcales</taxon>
        <taxon>Cystobacterineae</taxon>
        <taxon>Archangiaceae</taxon>
        <taxon>Archangium</taxon>
    </lineage>
</organism>
<evidence type="ECO:0000256" key="2">
    <source>
        <dbReference type="ARBA" id="ARBA00022729"/>
    </source>
</evidence>
<reference evidence="6 7" key="1">
    <citation type="submission" date="2019-08" db="EMBL/GenBank/DDBJ databases">
        <title>Archangium and Cystobacter genomes.</title>
        <authorList>
            <person name="Chen I.-C.K."/>
            <person name="Wielgoss S."/>
        </authorList>
    </citation>
    <scope>NUCLEOTIDE SEQUENCE [LARGE SCALE GENOMIC DNA]</scope>
    <source>
        <strain evidence="6 7">Cbm 6</strain>
    </source>
</reference>
<protein>
    <recommendedName>
        <fullName evidence="8">Aminopeptidase</fullName>
    </recommendedName>
</protein>
<dbReference type="PANTHER" id="PTHR11010:SF38">
    <property type="entry name" value="LYSOSOMAL PRO-X CARBOXYPEPTIDASE"/>
    <property type="match status" value="1"/>
</dbReference>
<dbReference type="Proteomes" id="UP001611383">
    <property type="component" value="Chromosome"/>
</dbReference>
<gene>
    <name evidence="6" type="ORF">F0U60_53670</name>
</gene>
<accession>A0ABY9X9A1</accession>
<dbReference type="PANTHER" id="PTHR11010">
    <property type="entry name" value="PROTEASE S28 PRO-X CARBOXYPEPTIDASE-RELATED"/>
    <property type="match status" value="1"/>
</dbReference>
<evidence type="ECO:0000256" key="4">
    <source>
        <dbReference type="SAM" id="MobiDB-lite"/>
    </source>
</evidence>
<keyword evidence="7" id="KW-1185">Reference proteome</keyword>
<evidence type="ECO:0000256" key="3">
    <source>
        <dbReference type="ARBA" id="ARBA00022801"/>
    </source>
</evidence>
<evidence type="ECO:0000313" key="6">
    <source>
        <dbReference type="EMBL" id="WNG51984.1"/>
    </source>
</evidence>
<feature type="region of interest" description="Disordered" evidence="4">
    <location>
        <begin position="474"/>
        <end position="496"/>
    </location>
</feature>
<feature type="signal peptide" evidence="5">
    <location>
        <begin position="1"/>
        <end position="22"/>
    </location>
</feature>
<keyword evidence="2 5" id="KW-0732">Signal</keyword>
<dbReference type="RefSeq" id="WP_395812285.1">
    <property type="nucleotide sequence ID" value="NZ_CP043494.1"/>
</dbReference>
<dbReference type="Pfam" id="PF05576">
    <property type="entry name" value="Peptidase_S37"/>
    <property type="match status" value="1"/>
</dbReference>
<keyword evidence="3" id="KW-0378">Hydrolase</keyword>
<dbReference type="Gene3D" id="3.40.50.1820">
    <property type="entry name" value="alpha/beta hydrolase"/>
    <property type="match status" value="1"/>
</dbReference>
<dbReference type="EMBL" id="CP043494">
    <property type="protein sequence ID" value="WNG51984.1"/>
    <property type="molecule type" value="Genomic_DNA"/>
</dbReference>
<dbReference type="PROSITE" id="PS51257">
    <property type="entry name" value="PROKAR_LIPOPROTEIN"/>
    <property type="match status" value="1"/>
</dbReference>
<name>A0ABY9X9A1_9BACT</name>
<evidence type="ECO:0000256" key="1">
    <source>
        <dbReference type="ARBA" id="ARBA00022670"/>
    </source>
</evidence>
<evidence type="ECO:0008006" key="8">
    <source>
        <dbReference type="Google" id="ProtNLM"/>
    </source>
</evidence>
<evidence type="ECO:0000313" key="7">
    <source>
        <dbReference type="Proteomes" id="UP001611383"/>
    </source>
</evidence>
<dbReference type="InterPro" id="IPR029058">
    <property type="entry name" value="AB_hydrolase_fold"/>
</dbReference>
<sequence length="496" mass="54885">MRKLFRRPFTALTCAIALGLQACGEGPPPEQGEAPPAEVAAVNAQALPSTAQDVEPDILVALQSIPGLTVREGPTRIPGTRFFILTYDQPADHWHPEGQRFQQRMTLLHRSTQAPMVLASTGYGIGTSAGQTEPTAILQANQLLVEHRFFGPSIPEPANWAHLTLGQAAADHHRIVSAFKSLYGAKWVSTGASKGGMTSVYHRSLYPNDVDATVAYVAPSSHGPQDPRYVHFLSTVGDAACRERIRDFQHDALSRREELVPQVAAAATAGGAPLDFLGADKAFEFMVLELPFSFWQYSPPETCTTIPEPGAPAEQVLEALSGIVGYYSFSDPAIQYYAPYYFQAGTQLGSYRSDERHLRGLVRYPRQYAPAALVPFPIEPYGFDFWSIPLIETWVKARGERMLFIYGELDPWSTNAFDVRERNDSYRLFVPGGNHNSSISRLPETERAFAVERLSTWMGLQPVEQERVARKAARLASGEEPVQSLIIDRRRPPSQE</sequence>
<dbReference type="InterPro" id="IPR008761">
    <property type="entry name" value="Peptidase_S37"/>
</dbReference>
<feature type="chain" id="PRO_5046566674" description="Aminopeptidase" evidence="5">
    <location>
        <begin position="23"/>
        <end position="496"/>
    </location>
</feature>
<keyword evidence="1" id="KW-0645">Protease</keyword>
<feature type="compositionally biased region" description="Basic and acidic residues" evidence="4">
    <location>
        <begin position="487"/>
        <end position="496"/>
    </location>
</feature>
<proteinExistence type="predicted"/>
<evidence type="ECO:0000256" key="5">
    <source>
        <dbReference type="SAM" id="SignalP"/>
    </source>
</evidence>